<dbReference type="EMBL" id="ML211852">
    <property type="protein sequence ID" value="TFK80086.1"/>
    <property type="molecule type" value="Genomic_DNA"/>
</dbReference>
<evidence type="ECO:0000313" key="3">
    <source>
        <dbReference type="Proteomes" id="UP000308197"/>
    </source>
</evidence>
<feature type="compositionally biased region" description="Basic and acidic residues" evidence="1">
    <location>
        <begin position="202"/>
        <end position="214"/>
    </location>
</feature>
<proteinExistence type="predicted"/>
<gene>
    <name evidence="2" type="ORF">K466DRAFT_395381</name>
</gene>
<name>A0A5C3NR96_9APHY</name>
<feature type="region of interest" description="Disordered" evidence="1">
    <location>
        <begin position="1"/>
        <end position="34"/>
    </location>
</feature>
<keyword evidence="3" id="KW-1185">Reference proteome</keyword>
<dbReference type="AlphaFoldDB" id="A0A5C3NR96"/>
<reference evidence="2 3" key="1">
    <citation type="journal article" date="2019" name="Nat. Ecol. Evol.">
        <title>Megaphylogeny resolves global patterns of mushroom evolution.</title>
        <authorList>
            <person name="Varga T."/>
            <person name="Krizsan K."/>
            <person name="Foldi C."/>
            <person name="Dima B."/>
            <person name="Sanchez-Garcia M."/>
            <person name="Sanchez-Ramirez S."/>
            <person name="Szollosi G.J."/>
            <person name="Szarkandi J.G."/>
            <person name="Papp V."/>
            <person name="Albert L."/>
            <person name="Andreopoulos W."/>
            <person name="Angelini C."/>
            <person name="Antonin V."/>
            <person name="Barry K.W."/>
            <person name="Bougher N.L."/>
            <person name="Buchanan P."/>
            <person name="Buyck B."/>
            <person name="Bense V."/>
            <person name="Catcheside P."/>
            <person name="Chovatia M."/>
            <person name="Cooper J."/>
            <person name="Damon W."/>
            <person name="Desjardin D."/>
            <person name="Finy P."/>
            <person name="Geml J."/>
            <person name="Haridas S."/>
            <person name="Hughes K."/>
            <person name="Justo A."/>
            <person name="Karasinski D."/>
            <person name="Kautmanova I."/>
            <person name="Kiss B."/>
            <person name="Kocsube S."/>
            <person name="Kotiranta H."/>
            <person name="LaButti K.M."/>
            <person name="Lechner B.E."/>
            <person name="Liimatainen K."/>
            <person name="Lipzen A."/>
            <person name="Lukacs Z."/>
            <person name="Mihaltcheva S."/>
            <person name="Morgado L.N."/>
            <person name="Niskanen T."/>
            <person name="Noordeloos M.E."/>
            <person name="Ohm R.A."/>
            <person name="Ortiz-Santana B."/>
            <person name="Ovrebo C."/>
            <person name="Racz N."/>
            <person name="Riley R."/>
            <person name="Savchenko A."/>
            <person name="Shiryaev A."/>
            <person name="Soop K."/>
            <person name="Spirin V."/>
            <person name="Szebenyi C."/>
            <person name="Tomsovsky M."/>
            <person name="Tulloss R.E."/>
            <person name="Uehling J."/>
            <person name="Grigoriev I.V."/>
            <person name="Vagvolgyi C."/>
            <person name="Papp T."/>
            <person name="Martin F.M."/>
            <person name="Miettinen O."/>
            <person name="Hibbett D.S."/>
            <person name="Nagy L.G."/>
        </authorList>
    </citation>
    <scope>NUCLEOTIDE SEQUENCE [LARGE SCALE GENOMIC DNA]</scope>
    <source>
        <strain evidence="2 3">HHB13444</strain>
    </source>
</reference>
<evidence type="ECO:0000313" key="2">
    <source>
        <dbReference type="EMBL" id="TFK80086.1"/>
    </source>
</evidence>
<dbReference type="InParanoid" id="A0A5C3NR96"/>
<accession>A0A5C3NR96</accession>
<dbReference type="Proteomes" id="UP000308197">
    <property type="component" value="Unassembled WGS sequence"/>
</dbReference>
<evidence type="ECO:0000256" key="1">
    <source>
        <dbReference type="SAM" id="MobiDB-lite"/>
    </source>
</evidence>
<protein>
    <submittedName>
        <fullName evidence="2">Uncharacterized protein</fullName>
    </submittedName>
</protein>
<sequence length="322" mass="35566">MVRPTNDSSPRRRGSGIMAGTLVNDPHPSSSPHTVLPPLSQASAHTLSCCRACSPPPLPFLCMLTAALEFPAYYLAARPLCTESQQRCWTSRSRTVTELADAVRSTPAAEHPLASPDRTTMRSHWLEAGTSVKGDAECLVAASLPLRGSQDGRGVLLPYVAVFLATRRSPSARARLFVPRKVPARPHNSRRCCPTSPQKCPRPPDEYRDVERQRSSPGFSPWIRDSPSRTHRQEPGCPHINMPDRLRGGTPPPCSVRLRVIWHARRGTPASQLTAKVKDCRRQAHQVRRRRSSTATGDGILLPRLYFRRRVCEPSGSRDSAG</sequence>
<feature type="region of interest" description="Disordered" evidence="1">
    <location>
        <begin position="184"/>
        <end position="250"/>
    </location>
</feature>
<organism evidence="2 3">
    <name type="scientific">Polyporus arcularius HHB13444</name>
    <dbReference type="NCBI Taxonomy" id="1314778"/>
    <lineage>
        <taxon>Eukaryota</taxon>
        <taxon>Fungi</taxon>
        <taxon>Dikarya</taxon>
        <taxon>Basidiomycota</taxon>
        <taxon>Agaricomycotina</taxon>
        <taxon>Agaricomycetes</taxon>
        <taxon>Polyporales</taxon>
        <taxon>Polyporaceae</taxon>
        <taxon>Polyporus</taxon>
    </lineage>
</organism>